<feature type="region of interest" description="Disordered" evidence="6">
    <location>
        <begin position="108"/>
        <end position="134"/>
    </location>
</feature>
<dbReference type="Gene3D" id="2.20.25.80">
    <property type="entry name" value="WRKY domain"/>
    <property type="match status" value="1"/>
</dbReference>
<evidence type="ECO:0000256" key="2">
    <source>
        <dbReference type="ARBA" id="ARBA00023015"/>
    </source>
</evidence>
<dbReference type="Proteomes" id="UP000032180">
    <property type="component" value="Chromosome 11"/>
</dbReference>
<dbReference type="PROSITE" id="PS50811">
    <property type="entry name" value="WRKY"/>
    <property type="match status" value="1"/>
</dbReference>
<evidence type="ECO:0000256" key="6">
    <source>
        <dbReference type="SAM" id="MobiDB-lite"/>
    </source>
</evidence>
<evidence type="ECO:0000313" key="8">
    <source>
        <dbReference type="EnsemblPlants" id="LPERR11G00940.1"/>
    </source>
</evidence>
<dbReference type="STRING" id="77586.A0A0D9XNE9"/>
<dbReference type="InterPro" id="IPR036576">
    <property type="entry name" value="WRKY_dom_sf"/>
</dbReference>
<keyword evidence="5" id="KW-0539">Nucleus</keyword>
<dbReference type="AlphaFoldDB" id="A0A0D9XNE9"/>
<dbReference type="HOGENOM" id="CLU_044923_0_0_1"/>
<dbReference type="SUPFAM" id="SSF118290">
    <property type="entry name" value="WRKY DNA-binding domain"/>
    <property type="match status" value="1"/>
</dbReference>
<name>A0A0D9XNE9_9ORYZ</name>
<accession>A0A0D9XNE9</accession>
<dbReference type="Gramene" id="LPERR11G00940.1">
    <property type="protein sequence ID" value="LPERR11G00940.1"/>
    <property type="gene ID" value="LPERR11G00940"/>
</dbReference>
<evidence type="ECO:0000256" key="5">
    <source>
        <dbReference type="ARBA" id="ARBA00023242"/>
    </source>
</evidence>
<dbReference type="InterPro" id="IPR003657">
    <property type="entry name" value="WRKY_dom"/>
</dbReference>
<evidence type="ECO:0000313" key="9">
    <source>
        <dbReference type="Proteomes" id="UP000032180"/>
    </source>
</evidence>
<reference evidence="9" key="2">
    <citation type="submission" date="2013-12" db="EMBL/GenBank/DDBJ databases">
        <authorList>
            <person name="Yu Y."/>
            <person name="Lee S."/>
            <person name="de Baynast K."/>
            <person name="Wissotski M."/>
            <person name="Liu L."/>
            <person name="Talag J."/>
            <person name="Goicoechea J."/>
            <person name="Angelova A."/>
            <person name="Jetty R."/>
            <person name="Kudrna D."/>
            <person name="Golser W."/>
            <person name="Rivera L."/>
            <person name="Zhang J."/>
            <person name="Wing R."/>
        </authorList>
    </citation>
    <scope>NUCLEOTIDE SEQUENCE</scope>
</reference>
<evidence type="ECO:0000259" key="7">
    <source>
        <dbReference type="PROSITE" id="PS50811"/>
    </source>
</evidence>
<evidence type="ECO:0000256" key="4">
    <source>
        <dbReference type="ARBA" id="ARBA00023163"/>
    </source>
</evidence>
<proteinExistence type="predicted"/>
<dbReference type="GO" id="GO:0005634">
    <property type="term" value="C:nucleus"/>
    <property type="evidence" value="ECO:0007669"/>
    <property type="project" value="UniProtKB-SubCell"/>
</dbReference>
<dbReference type="InterPro" id="IPR044810">
    <property type="entry name" value="WRKY_plant"/>
</dbReference>
<dbReference type="EnsemblPlants" id="LPERR11G00940.1">
    <property type="protein sequence ID" value="LPERR11G00940.1"/>
    <property type="gene ID" value="LPERR11G00940"/>
</dbReference>
<comment type="subcellular location">
    <subcellularLocation>
        <location evidence="1">Nucleus</location>
    </subcellularLocation>
</comment>
<dbReference type="GO" id="GO:0043565">
    <property type="term" value="F:sequence-specific DNA binding"/>
    <property type="evidence" value="ECO:0007669"/>
    <property type="project" value="InterPro"/>
</dbReference>
<reference evidence="8 9" key="1">
    <citation type="submission" date="2012-08" db="EMBL/GenBank/DDBJ databases">
        <title>Oryza genome evolution.</title>
        <authorList>
            <person name="Wing R.A."/>
        </authorList>
    </citation>
    <scope>NUCLEOTIDE SEQUENCE</scope>
</reference>
<keyword evidence="9" id="KW-1185">Reference proteome</keyword>
<dbReference type="Pfam" id="PF03106">
    <property type="entry name" value="WRKY"/>
    <property type="match status" value="1"/>
</dbReference>
<dbReference type="GO" id="GO:0003700">
    <property type="term" value="F:DNA-binding transcription factor activity"/>
    <property type="evidence" value="ECO:0007669"/>
    <property type="project" value="InterPro"/>
</dbReference>
<evidence type="ECO:0000256" key="1">
    <source>
        <dbReference type="ARBA" id="ARBA00004123"/>
    </source>
</evidence>
<dbReference type="SMART" id="SM00774">
    <property type="entry name" value="WRKY"/>
    <property type="match status" value="1"/>
</dbReference>
<feature type="domain" description="WRKY" evidence="7">
    <location>
        <begin position="147"/>
        <end position="216"/>
    </location>
</feature>
<keyword evidence="3" id="KW-0238">DNA-binding</keyword>
<reference evidence="8" key="3">
    <citation type="submission" date="2015-04" db="UniProtKB">
        <authorList>
            <consortium name="EnsemblPlants"/>
        </authorList>
    </citation>
    <scope>IDENTIFICATION</scope>
</reference>
<feature type="compositionally biased region" description="Basic residues" evidence="6">
    <location>
        <begin position="122"/>
        <end position="134"/>
    </location>
</feature>
<dbReference type="PANTHER" id="PTHR31282">
    <property type="entry name" value="WRKY TRANSCRIPTION FACTOR 21-RELATED"/>
    <property type="match status" value="1"/>
</dbReference>
<evidence type="ECO:0000256" key="3">
    <source>
        <dbReference type="ARBA" id="ARBA00023125"/>
    </source>
</evidence>
<sequence>MAAGAAVAHSSVCVATAAFVDEHHQAEADDQIASVKKVAEVYELIKTNQPLLLIQHNSQQLAYSLLTEAMRALNVALSLIKHLPAPAASSAAAAIPVTTSMIKAEATPANSNDHGADNHVVGKARRSSAAKRKRINGEDKSSCFQLTTAAPHEDGYQWRKYGEKKIQGTHFTRSYFRCTYRDDKGCQATRQIQQKDNNYPPMFQVTYNNDHTCNSSCNTSYTNNNNLALPLANNNPNGCHKDGAVCSKMIKQEPQAAPWLPPPPLPIISDNLDETPALHLCQDVPPSSNILHSNSAAAVCSYTDQFDNHQMDQQLETTVFEEALGLGADLDDPYFYDPNLLLYENLMNCY</sequence>
<protein>
    <recommendedName>
        <fullName evidence="7">WRKY domain-containing protein</fullName>
    </recommendedName>
</protein>
<keyword evidence="4" id="KW-0804">Transcription</keyword>
<organism evidence="8 9">
    <name type="scientific">Leersia perrieri</name>
    <dbReference type="NCBI Taxonomy" id="77586"/>
    <lineage>
        <taxon>Eukaryota</taxon>
        <taxon>Viridiplantae</taxon>
        <taxon>Streptophyta</taxon>
        <taxon>Embryophyta</taxon>
        <taxon>Tracheophyta</taxon>
        <taxon>Spermatophyta</taxon>
        <taxon>Magnoliopsida</taxon>
        <taxon>Liliopsida</taxon>
        <taxon>Poales</taxon>
        <taxon>Poaceae</taxon>
        <taxon>BOP clade</taxon>
        <taxon>Oryzoideae</taxon>
        <taxon>Oryzeae</taxon>
        <taxon>Oryzinae</taxon>
        <taxon>Leersia</taxon>
    </lineage>
</organism>
<keyword evidence="2" id="KW-0805">Transcription regulation</keyword>